<dbReference type="EnsemblBacteria" id="AAM02903">
    <property type="protein sequence ID" value="AAM02903"/>
    <property type="gene ID" value="MK1691"/>
</dbReference>
<dbReference type="InterPro" id="IPR014729">
    <property type="entry name" value="Rossmann-like_a/b/a_fold"/>
</dbReference>
<dbReference type="InterPro" id="IPR012121">
    <property type="entry name" value="ATPase_PP-loop_MJ1599"/>
</dbReference>
<accession>Q8TUR4</accession>
<sequence>MRQCRICGIPETVDGVELDESGVCRACRRQIRHIPSRKELREKVRKALENSEKVLVAVSGGLDSLAALGLALRICDEVVALTVDTGALHPEAWRRIILARRMSGIEWEIIGDQKPFLKLFEERLTRAESPCGPCSRMITRRYERRARELGVDAIVTGHELPHGTSPVVPKDPPVIRAMCGMTENERREIVEEEFGLTVDKISGYTSNCIVLPFALKLFYMKYGYSFEAPRLAAMVRYGYISREDMEQIMTPPTLSDLKELLRECEEWIPESLKQMLQKVINKISNSDLGRENGD</sequence>
<dbReference type="PANTHER" id="PTHR43169">
    <property type="entry name" value="EXSB FAMILY PROTEIN"/>
    <property type="match status" value="1"/>
</dbReference>
<dbReference type="InParanoid" id="Q8TUR4"/>
<dbReference type="PIRSF" id="PIRSF036668">
    <property type="entry name" value="ATPase_UCP036668"/>
    <property type="match status" value="1"/>
</dbReference>
<dbReference type="HOGENOM" id="CLU_1014190_0_0_2"/>
<dbReference type="Gene3D" id="3.40.50.620">
    <property type="entry name" value="HUPs"/>
    <property type="match status" value="1"/>
</dbReference>
<dbReference type="STRING" id="190192.MK1691"/>
<proteinExistence type="predicted"/>
<keyword evidence="2" id="KW-1185">Reference proteome</keyword>
<organism evidence="1 2">
    <name type="scientific">Methanopyrus kandleri (strain AV19 / DSM 6324 / JCM 9639 / NBRC 100938)</name>
    <dbReference type="NCBI Taxonomy" id="190192"/>
    <lineage>
        <taxon>Archaea</taxon>
        <taxon>Methanobacteriati</taxon>
        <taxon>Methanobacteriota</taxon>
        <taxon>Methanomada group</taxon>
        <taxon>Methanopyri</taxon>
        <taxon>Methanopyrales</taxon>
        <taxon>Methanopyraceae</taxon>
        <taxon>Methanopyrus</taxon>
    </lineage>
</organism>
<evidence type="ECO:0000313" key="1">
    <source>
        <dbReference type="EMBL" id="AAM02903.1"/>
    </source>
</evidence>
<dbReference type="KEGG" id="mka:MK1691"/>
<dbReference type="SUPFAM" id="SSF52402">
    <property type="entry name" value="Adenine nucleotide alpha hydrolases-like"/>
    <property type="match status" value="1"/>
</dbReference>
<name>Q8TUR4_METKA</name>
<dbReference type="AlphaFoldDB" id="Q8TUR4"/>
<dbReference type="PaxDb" id="190192-MK1691"/>
<reference evidence="1 2" key="1">
    <citation type="journal article" date="2002" name="Proc. Natl. Acad. Sci. U.S.A.">
        <title>The complete genome of hyperthermophile Methanopyrus kandleri AV19 and monophyly of archaeal methanogens.</title>
        <authorList>
            <person name="Slesarev A.I."/>
            <person name="Mezhevaya K.V."/>
            <person name="Makarova K.S."/>
            <person name="Polushin N.N."/>
            <person name="Shcherbinina O.V."/>
            <person name="Shakhova V.V."/>
            <person name="Belova G.I."/>
            <person name="Aravind L."/>
            <person name="Natale D.A."/>
            <person name="Rogozin I.B."/>
            <person name="Tatusov R.L."/>
            <person name="Wolf Y.I."/>
            <person name="Stetter K.O."/>
            <person name="Malykh A.G."/>
            <person name="Koonin E.V."/>
            <person name="Kozyavkin S.A."/>
        </authorList>
    </citation>
    <scope>NUCLEOTIDE SEQUENCE [LARGE SCALE GENOMIC DNA]</scope>
    <source>
        <strain evidence="2">AV19 / DSM 6324 / JCM 9639 / NBRC 100938</strain>
    </source>
</reference>
<dbReference type="EMBL" id="AE009439">
    <property type="protein sequence ID" value="AAM02903.1"/>
    <property type="molecule type" value="Genomic_DNA"/>
</dbReference>
<gene>
    <name evidence="1" type="ordered locus">MK1691</name>
</gene>
<dbReference type="PANTHER" id="PTHR43169:SF3">
    <property type="entry name" value="ATPASE, PP-LOOP SUPERFAMILY-RELATED"/>
    <property type="match status" value="1"/>
</dbReference>
<dbReference type="Proteomes" id="UP000001826">
    <property type="component" value="Chromosome"/>
</dbReference>
<dbReference type="InterPro" id="IPR052188">
    <property type="entry name" value="Ni-pincer_cofactor_biosynth"/>
</dbReference>
<evidence type="ECO:0000313" key="2">
    <source>
        <dbReference type="Proteomes" id="UP000001826"/>
    </source>
</evidence>
<protein>
    <submittedName>
        <fullName evidence="1">Predicted ATPase of the PP-loop superfamily implicated in cell cycle control</fullName>
    </submittedName>
</protein>